<protein>
    <submittedName>
        <fullName evidence="1">Uncharacterized protein</fullName>
    </submittedName>
</protein>
<sequence>MPLLSTSSVFRQKNKCARVIIHSNAFINFL</sequence>
<reference evidence="1" key="1">
    <citation type="journal article" date="2021" name="Proc. Natl. Acad. Sci. U.S.A.">
        <title>A Catalog of Tens of Thousands of Viruses from Human Metagenomes Reveals Hidden Associations with Chronic Diseases.</title>
        <authorList>
            <person name="Tisza M.J."/>
            <person name="Buck C.B."/>
        </authorList>
    </citation>
    <scope>NUCLEOTIDE SEQUENCE</scope>
    <source>
        <strain evidence="1">Ct0YK8</strain>
    </source>
</reference>
<accession>A0A8S5NQW2</accession>
<proteinExistence type="predicted"/>
<name>A0A8S5NQW2_9CAUD</name>
<organism evidence="1">
    <name type="scientific">Caudovirales sp. ct0YK8</name>
    <dbReference type="NCBI Taxonomy" id="2826764"/>
    <lineage>
        <taxon>Viruses</taxon>
        <taxon>Duplodnaviria</taxon>
        <taxon>Heunggongvirae</taxon>
        <taxon>Uroviricota</taxon>
        <taxon>Caudoviricetes</taxon>
    </lineage>
</organism>
<dbReference type="EMBL" id="BK015222">
    <property type="protein sequence ID" value="DAD96682.1"/>
    <property type="molecule type" value="Genomic_DNA"/>
</dbReference>
<evidence type="ECO:0000313" key="1">
    <source>
        <dbReference type="EMBL" id="DAD96682.1"/>
    </source>
</evidence>